<dbReference type="SUPFAM" id="SSF56112">
    <property type="entry name" value="Protein kinase-like (PK-like)"/>
    <property type="match status" value="1"/>
</dbReference>
<evidence type="ECO:0000256" key="1">
    <source>
        <dbReference type="SAM" id="MobiDB-lite"/>
    </source>
</evidence>
<dbReference type="InterPro" id="IPR008266">
    <property type="entry name" value="Tyr_kinase_AS"/>
</dbReference>
<accession>A0A5C3NWU3</accession>
<gene>
    <name evidence="3" type="ORF">K466DRAFT_558117</name>
</gene>
<feature type="region of interest" description="Disordered" evidence="1">
    <location>
        <begin position="78"/>
        <end position="126"/>
    </location>
</feature>
<sequence>MKFNMAQVTLQSFLEQYLPGKDDPGKDIPSQHLRKLHYVSKLRSIKSEWKVNLHICKIGHAVSVAYGLDEEADPPIATRDVSNWSVNDKKHRANSGTSTNAENSAKSASNQAGEADPTEDPKTTTRVDVGVFLNDRRYDAYVVKDPDEFMKTSKMHKSNKIQRKDWVGNCSWADMVVPIEVKVDLSRSAFYFDDDPKKFLRTDSDEGREALGQIAEYVGQIFGHQHRKHLYAVYVHKNRARLLFFDRQGCVVSEPFNYGTRSDLTLHTFFWRIASMTREELGFDPTVVPAEKEDVQAMLKYAPNAPTDYIEQQIYHALSRDPDDLDSGPTSTQWPPYQLTMCGKRYIIGRPTFASPALYGRCTRGYLAYDIDDNVVRFIKESWRLDLKRMQPEHEVYERLKSKGVTDGVLTCLAYEDVPNSDGSWQLTRTHGTIHRSRPARGHYRILIVQVCRPLTDFADFKELAMLMVDALYAHRSAWVIARILHRDVSVSNIMIYEVGRGKVIRVGILCDWDLCKYAEQMSPDQQPRTPDRTGTWYYRSALSLQFPGKPYMLSDDVESFVHVYHCCVLRFHETDLTGGDLATHVESTYDAVRVRESDGAHIGGKHKLKQMLSSEPPMLAFNNLTLHQLLVDIAMLCSEHYSTIDIGLLRQTYDPTPKGPHDLEEKLESRTAKFAKRPRVESAPSKRSFVVRNGVAAKPLLHNHEALFDLFVRYTSGVPDAEGNVVRWPKTNTKCTDLFKGTRVAPRKNNNFSSSYPSNDYGYNQDGDERPTKRRKGSDGSSLPNLEESREEEEEEELSVRHDGQSDSGDSVEGAPPVGDVVPPDFGPHW</sequence>
<dbReference type="Proteomes" id="UP000308197">
    <property type="component" value="Unassembled WGS sequence"/>
</dbReference>
<evidence type="ECO:0000259" key="2">
    <source>
        <dbReference type="Pfam" id="PF17667"/>
    </source>
</evidence>
<evidence type="ECO:0000313" key="4">
    <source>
        <dbReference type="Proteomes" id="UP000308197"/>
    </source>
</evidence>
<dbReference type="InParanoid" id="A0A5C3NWU3"/>
<feature type="compositionally biased region" description="Polar residues" evidence="1">
    <location>
        <begin position="749"/>
        <end position="763"/>
    </location>
</feature>
<name>A0A5C3NWU3_9APHY</name>
<dbReference type="Pfam" id="PF17667">
    <property type="entry name" value="Pkinase_fungal"/>
    <property type="match status" value="1"/>
</dbReference>
<organism evidence="3 4">
    <name type="scientific">Polyporus arcularius HHB13444</name>
    <dbReference type="NCBI Taxonomy" id="1314778"/>
    <lineage>
        <taxon>Eukaryota</taxon>
        <taxon>Fungi</taxon>
        <taxon>Dikarya</taxon>
        <taxon>Basidiomycota</taxon>
        <taxon>Agaricomycotina</taxon>
        <taxon>Agaricomycetes</taxon>
        <taxon>Polyporales</taxon>
        <taxon>Polyporaceae</taxon>
        <taxon>Polyporus</taxon>
    </lineage>
</organism>
<dbReference type="InterPro" id="IPR011009">
    <property type="entry name" value="Kinase-like_dom_sf"/>
</dbReference>
<dbReference type="GO" id="GO:0004672">
    <property type="term" value="F:protein kinase activity"/>
    <property type="evidence" value="ECO:0007669"/>
    <property type="project" value="InterPro"/>
</dbReference>
<proteinExistence type="predicted"/>
<dbReference type="PROSITE" id="PS00109">
    <property type="entry name" value="PROTEIN_KINASE_TYR"/>
    <property type="match status" value="1"/>
</dbReference>
<dbReference type="PANTHER" id="PTHR38248:SF2">
    <property type="entry name" value="FUNK1 11"/>
    <property type="match status" value="1"/>
</dbReference>
<dbReference type="PANTHER" id="PTHR38248">
    <property type="entry name" value="FUNK1 6"/>
    <property type="match status" value="1"/>
</dbReference>
<dbReference type="STRING" id="1314778.A0A5C3NWU3"/>
<feature type="region of interest" description="Disordered" evidence="1">
    <location>
        <begin position="747"/>
        <end position="831"/>
    </location>
</feature>
<dbReference type="EMBL" id="ML211632">
    <property type="protein sequence ID" value="TFK81249.1"/>
    <property type="molecule type" value="Genomic_DNA"/>
</dbReference>
<reference evidence="3 4" key="1">
    <citation type="journal article" date="2019" name="Nat. Ecol. Evol.">
        <title>Megaphylogeny resolves global patterns of mushroom evolution.</title>
        <authorList>
            <person name="Varga T."/>
            <person name="Krizsan K."/>
            <person name="Foldi C."/>
            <person name="Dima B."/>
            <person name="Sanchez-Garcia M."/>
            <person name="Sanchez-Ramirez S."/>
            <person name="Szollosi G.J."/>
            <person name="Szarkandi J.G."/>
            <person name="Papp V."/>
            <person name="Albert L."/>
            <person name="Andreopoulos W."/>
            <person name="Angelini C."/>
            <person name="Antonin V."/>
            <person name="Barry K.W."/>
            <person name="Bougher N.L."/>
            <person name="Buchanan P."/>
            <person name="Buyck B."/>
            <person name="Bense V."/>
            <person name="Catcheside P."/>
            <person name="Chovatia M."/>
            <person name="Cooper J."/>
            <person name="Damon W."/>
            <person name="Desjardin D."/>
            <person name="Finy P."/>
            <person name="Geml J."/>
            <person name="Haridas S."/>
            <person name="Hughes K."/>
            <person name="Justo A."/>
            <person name="Karasinski D."/>
            <person name="Kautmanova I."/>
            <person name="Kiss B."/>
            <person name="Kocsube S."/>
            <person name="Kotiranta H."/>
            <person name="LaButti K.M."/>
            <person name="Lechner B.E."/>
            <person name="Liimatainen K."/>
            <person name="Lipzen A."/>
            <person name="Lukacs Z."/>
            <person name="Mihaltcheva S."/>
            <person name="Morgado L.N."/>
            <person name="Niskanen T."/>
            <person name="Noordeloos M.E."/>
            <person name="Ohm R.A."/>
            <person name="Ortiz-Santana B."/>
            <person name="Ovrebo C."/>
            <person name="Racz N."/>
            <person name="Riley R."/>
            <person name="Savchenko A."/>
            <person name="Shiryaev A."/>
            <person name="Soop K."/>
            <person name="Spirin V."/>
            <person name="Szebenyi C."/>
            <person name="Tomsovsky M."/>
            <person name="Tulloss R.E."/>
            <person name="Uehling J."/>
            <person name="Grigoriev I.V."/>
            <person name="Vagvolgyi C."/>
            <person name="Papp T."/>
            <person name="Martin F.M."/>
            <person name="Miettinen O."/>
            <person name="Hibbett D.S."/>
            <person name="Nagy L.G."/>
        </authorList>
    </citation>
    <scope>NUCLEOTIDE SEQUENCE [LARGE SCALE GENOMIC DNA]</scope>
    <source>
        <strain evidence="3 4">HHB13444</strain>
    </source>
</reference>
<protein>
    <recommendedName>
        <fullName evidence="2">Fungal-type protein kinase domain-containing protein</fullName>
    </recommendedName>
</protein>
<feature type="compositionally biased region" description="Polar residues" evidence="1">
    <location>
        <begin position="94"/>
        <end position="112"/>
    </location>
</feature>
<dbReference type="InterPro" id="IPR040976">
    <property type="entry name" value="Pkinase_fungal"/>
</dbReference>
<keyword evidence="4" id="KW-1185">Reference proteome</keyword>
<feature type="domain" description="Fungal-type protein kinase" evidence="2">
    <location>
        <begin position="203"/>
        <end position="565"/>
    </location>
</feature>
<dbReference type="Gene3D" id="1.10.510.10">
    <property type="entry name" value="Transferase(Phosphotransferase) domain 1"/>
    <property type="match status" value="1"/>
</dbReference>
<evidence type="ECO:0000313" key="3">
    <source>
        <dbReference type="EMBL" id="TFK81249.1"/>
    </source>
</evidence>
<dbReference type="AlphaFoldDB" id="A0A5C3NWU3"/>